<dbReference type="InterPro" id="IPR051809">
    <property type="entry name" value="Plant_receptor-like_S/T_kinase"/>
</dbReference>
<evidence type="ECO:0000256" key="7">
    <source>
        <dbReference type="ARBA" id="ARBA00022553"/>
    </source>
</evidence>
<proteinExistence type="inferred from homology"/>
<evidence type="ECO:0000256" key="24">
    <source>
        <dbReference type="SAM" id="Phobius"/>
    </source>
</evidence>
<dbReference type="FunFam" id="1.10.510.10:FF:000358">
    <property type="entry name" value="Putative leucine-rich repeat receptor-like serine/threonine-protein kinase"/>
    <property type="match status" value="1"/>
</dbReference>
<keyword evidence="27" id="KW-1185">Reference proteome</keyword>
<keyword evidence="17 24" id="KW-0472">Membrane</keyword>
<keyword evidence="7" id="KW-0597">Phosphoprotein</keyword>
<evidence type="ECO:0000256" key="1">
    <source>
        <dbReference type="ARBA" id="ARBA00004162"/>
    </source>
</evidence>
<evidence type="ECO:0000256" key="4">
    <source>
        <dbReference type="ARBA" id="ARBA00012513"/>
    </source>
</evidence>
<dbReference type="SMART" id="SM00369">
    <property type="entry name" value="LRR_TYP"/>
    <property type="match status" value="10"/>
</dbReference>
<dbReference type="FunFam" id="3.80.10.10:FF:000288">
    <property type="entry name" value="LRR receptor-like serine/threonine-protein kinase EFR"/>
    <property type="match status" value="1"/>
</dbReference>
<evidence type="ECO:0000256" key="14">
    <source>
        <dbReference type="ARBA" id="ARBA00022777"/>
    </source>
</evidence>
<dbReference type="PROSITE" id="PS00107">
    <property type="entry name" value="PROTEIN_KINASE_ATP"/>
    <property type="match status" value="1"/>
</dbReference>
<evidence type="ECO:0000256" key="6">
    <source>
        <dbReference type="ARBA" id="ARBA00022527"/>
    </source>
</evidence>
<evidence type="ECO:0000256" key="13">
    <source>
        <dbReference type="ARBA" id="ARBA00022741"/>
    </source>
</evidence>
<feature type="binding site" evidence="22">
    <location>
        <position position="759"/>
    </location>
    <ligand>
        <name>ATP</name>
        <dbReference type="ChEBI" id="CHEBI:30616"/>
    </ligand>
</feature>
<keyword evidence="15 22" id="KW-0067">ATP-binding</keyword>
<evidence type="ECO:0000256" key="21">
    <source>
        <dbReference type="ARBA" id="ARBA00048679"/>
    </source>
</evidence>
<dbReference type="PROSITE" id="PS50011">
    <property type="entry name" value="PROTEIN_KINASE_DOM"/>
    <property type="match status" value="1"/>
</dbReference>
<evidence type="ECO:0000256" key="2">
    <source>
        <dbReference type="ARBA" id="ARBA00004479"/>
    </source>
</evidence>
<evidence type="ECO:0000256" key="8">
    <source>
        <dbReference type="ARBA" id="ARBA00022614"/>
    </source>
</evidence>
<evidence type="ECO:0000256" key="12">
    <source>
        <dbReference type="ARBA" id="ARBA00022737"/>
    </source>
</evidence>
<keyword evidence="9" id="KW-0808">Transferase</keyword>
<dbReference type="InterPro" id="IPR013210">
    <property type="entry name" value="LRR_N_plant-typ"/>
</dbReference>
<sequence>MMNTLNSSCCAHHPFLLCSILIMLSCWNSMLMMTFSLSTTTSTSPGNHTDQLALLAFKSQIISHDPLHLLNSWNTTLHFCEWYGVACGRRHQRVVALLLRSSGLEGSLSPYIGNLSFLHTLDLRDNSFYGEIPSEVGLLYRLRRLGMANNSFIGEIPSNLSHCSNLEIISMGYNKLTGTIPKQLCSLRKLKVLYLLKNNLTGIIPHALGNLSSLIDIHLAHNNLDGRIPESLGQLKNLQELQLGKNMLSSTVPISIYNLSSLQLLVLSFNQILDRLPSDIGLTLPNLREFLFSSNQFFGHIPFSLFNVSTLERLQLGINAFTGQVPAMGSMSNLQQLILHQNRLGSSGQADDLKFLSSIANCTNLKLLDVSYNQLGGLLHDSLANISSTPLEGLSLGGNQISGMIPSKIFIELPNINALFLHENFLTGSIPQDIGKLSNLQRLHLEGNKLSGQIPSAMNNLTQLVLLYMSNNNFEGHIIPNTSNLPSLQLLDLSGNKLNATLEQVFHQTSHELLYAYLKNNSFVGSLPVKVGNFEKLVALDMSNNNLRGEIPNTLGKCLSLQQLSLKGNSFHGSIPPSFSSLQGLQILDLSLNNLSGDIPMFLQNLSSSLEYLDLSFNNFEGAVPTEGLFQNASAFSILGNRKLCGGIPKLQLPVCPAHKQKHYKKHQMPLHLKVAIGVIVSATVLAALLLAVLCWMRRPKNETHQTQKNLHDHYERVSFLDLHRATDGFSPANSIGTGHFGSVFKGIIREGTEPVAVKVLNMIEHKASKSFMAECEALRNVRHRNLMKIITACSTVDFQGNDFKALIFKFMPNGSLENWLHPVRSDGRYPTESLNFSRRLNLAIDIASAMDYLHNHCETPIIHCDLKPSNILLDEDMVAHVGDFGLAKFLQRQNSDSSSTNNTSSFSPRGTIGYIPPEYGIGVKPSTQGDMYSYGVLLLEMFTGKRPTDQEFKDGLDLHQFCKIALHKEVMKIIDPHVLEHEEEANNDHRGIHVDNSGMQRGTRRESGKVEECITSIMKVGVGCSTPTASERMEIKDALKELLAAKKFYES</sequence>
<dbReference type="PROSITE" id="PS00108">
    <property type="entry name" value="PROTEIN_KINASE_ST"/>
    <property type="match status" value="1"/>
</dbReference>
<keyword evidence="14" id="KW-0418">Kinase</keyword>
<evidence type="ECO:0000256" key="3">
    <source>
        <dbReference type="ARBA" id="ARBA00008684"/>
    </source>
</evidence>
<dbReference type="Gene3D" id="3.80.10.10">
    <property type="entry name" value="Ribonuclease Inhibitor"/>
    <property type="match status" value="4"/>
</dbReference>
<protein>
    <recommendedName>
        <fullName evidence="4">non-specific serine/threonine protein kinase</fullName>
        <ecNumber evidence="4">2.7.11.1</ecNumber>
    </recommendedName>
</protein>
<accession>A0AAP0PVI4</accession>
<dbReference type="Gene3D" id="1.10.510.10">
    <property type="entry name" value="Transferase(Phosphotransferase) domain 1"/>
    <property type="match status" value="1"/>
</dbReference>
<dbReference type="EC" id="2.7.11.1" evidence="4"/>
<reference evidence="26 27" key="1">
    <citation type="submission" date="2024-01" db="EMBL/GenBank/DDBJ databases">
        <title>Genome assemblies of Stephania.</title>
        <authorList>
            <person name="Yang L."/>
        </authorList>
    </citation>
    <scope>NUCLEOTIDE SEQUENCE [LARGE SCALE GENOMIC DNA]</scope>
    <source>
        <strain evidence="26">QJT</strain>
        <tissue evidence="26">Leaf</tissue>
    </source>
</reference>
<dbReference type="Gene3D" id="3.30.200.20">
    <property type="entry name" value="Phosphorylase Kinase, domain 1"/>
    <property type="match status" value="1"/>
</dbReference>
<keyword evidence="19" id="KW-0325">Glycoprotein</keyword>
<dbReference type="Proteomes" id="UP001417504">
    <property type="component" value="Unassembled WGS sequence"/>
</dbReference>
<dbReference type="EMBL" id="JBBNAE010000001">
    <property type="protein sequence ID" value="KAK9154406.1"/>
    <property type="molecule type" value="Genomic_DNA"/>
</dbReference>
<keyword evidence="8" id="KW-0433">Leucine-rich repeat</keyword>
<dbReference type="InterPro" id="IPR003591">
    <property type="entry name" value="Leu-rich_rpt_typical-subtyp"/>
</dbReference>
<comment type="catalytic activity">
    <reaction evidence="20">
        <text>L-threonyl-[protein] + ATP = O-phospho-L-threonyl-[protein] + ADP + H(+)</text>
        <dbReference type="Rhea" id="RHEA:46608"/>
        <dbReference type="Rhea" id="RHEA-COMP:11060"/>
        <dbReference type="Rhea" id="RHEA-COMP:11605"/>
        <dbReference type="ChEBI" id="CHEBI:15378"/>
        <dbReference type="ChEBI" id="CHEBI:30013"/>
        <dbReference type="ChEBI" id="CHEBI:30616"/>
        <dbReference type="ChEBI" id="CHEBI:61977"/>
        <dbReference type="ChEBI" id="CHEBI:456216"/>
        <dbReference type="EC" id="2.7.11.1"/>
    </reaction>
</comment>
<dbReference type="PRINTS" id="PR00019">
    <property type="entry name" value="LEURICHRPT"/>
</dbReference>
<dbReference type="GO" id="GO:0004674">
    <property type="term" value="F:protein serine/threonine kinase activity"/>
    <property type="evidence" value="ECO:0007669"/>
    <property type="project" value="UniProtKB-KW"/>
</dbReference>
<evidence type="ECO:0000313" key="26">
    <source>
        <dbReference type="EMBL" id="KAK9154406.1"/>
    </source>
</evidence>
<dbReference type="SUPFAM" id="SSF52058">
    <property type="entry name" value="L domain-like"/>
    <property type="match status" value="3"/>
</dbReference>
<dbReference type="InterPro" id="IPR032675">
    <property type="entry name" value="LRR_dom_sf"/>
</dbReference>
<dbReference type="InterPro" id="IPR017441">
    <property type="entry name" value="Protein_kinase_ATP_BS"/>
</dbReference>
<keyword evidence="5" id="KW-1003">Cell membrane</keyword>
<dbReference type="InterPro" id="IPR008271">
    <property type="entry name" value="Ser/Thr_kinase_AS"/>
</dbReference>
<dbReference type="Pfam" id="PF13855">
    <property type="entry name" value="LRR_8"/>
    <property type="match status" value="1"/>
</dbReference>
<dbReference type="PANTHER" id="PTHR27008:SF499">
    <property type="entry name" value="OS06G0581500 PROTEIN"/>
    <property type="match status" value="1"/>
</dbReference>
<dbReference type="GO" id="GO:0005524">
    <property type="term" value="F:ATP binding"/>
    <property type="evidence" value="ECO:0007669"/>
    <property type="project" value="UniProtKB-UniRule"/>
</dbReference>
<evidence type="ECO:0000256" key="20">
    <source>
        <dbReference type="ARBA" id="ARBA00047899"/>
    </source>
</evidence>
<evidence type="ECO:0000256" key="18">
    <source>
        <dbReference type="ARBA" id="ARBA00023170"/>
    </source>
</evidence>
<evidence type="ECO:0000256" key="11">
    <source>
        <dbReference type="ARBA" id="ARBA00022729"/>
    </source>
</evidence>
<dbReference type="AlphaFoldDB" id="A0AAP0PVI4"/>
<evidence type="ECO:0000313" key="27">
    <source>
        <dbReference type="Proteomes" id="UP001417504"/>
    </source>
</evidence>
<feature type="domain" description="Protein kinase" evidence="25">
    <location>
        <begin position="730"/>
        <end position="1050"/>
    </location>
</feature>
<dbReference type="Pfam" id="PF00560">
    <property type="entry name" value="LRR_1"/>
    <property type="match status" value="3"/>
</dbReference>
<dbReference type="SMART" id="SM00220">
    <property type="entry name" value="S_TKc"/>
    <property type="match status" value="1"/>
</dbReference>
<dbReference type="Pfam" id="PF00069">
    <property type="entry name" value="Pkinase"/>
    <property type="match status" value="1"/>
</dbReference>
<dbReference type="InterPro" id="IPR055414">
    <property type="entry name" value="LRR_R13L4/SHOC2-like"/>
</dbReference>
<keyword evidence="16 24" id="KW-1133">Transmembrane helix</keyword>
<evidence type="ECO:0000256" key="23">
    <source>
        <dbReference type="SAM" id="MobiDB-lite"/>
    </source>
</evidence>
<evidence type="ECO:0000256" key="19">
    <source>
        <dbReference type="ARBA" id="ARBA00023180"/>
    </source>
</evidence>
<keyword evidence="13 22" id="KW-0547">Nucleotide-binding</keyword>
<keyword evidence="18" id="KW-0675">Receptor</keyword>
<dbReference type="FunFam" id="3.30.200.20:FF:000432">
    <property type="entry name" value="LRR receptor-like serine/threonine-protein kinase EFR"/>
    <property type="match status" value="1"/>
</dbReference>
<feature type="region of interest" description="Disordered" evidence="23">
    <location>
        <begin position="990"/>
        <end position="1009"/>
    </location>
</feature>
<keyword evidence="6" id="KW-0723">Serine/threonine-protein kinase</keyword>
<evidence type="ECO:0000256" key="17">
    <source>
        <dbReference type="ARBA" id="ARBA00023136"/>
    </source>
</evidence>
<dbReference type="GO" id="GO:0005886">
    <property type="term" value="C:plasma membrane"/>
    <property type="evidence" value="ECO:0007669"/>
    <property type="project" value="UniProtKB-SubCell"/>
</dbReference>
<name>A0AAP0PVI4_9MAGN</name>
<evidence type="ECO:0000256" key="5">
    <source>
        <dbReference type="ARBA" id="ARBA00022475"/>
    </source>
</evidence>
<evidence type="ECO:0000259" key="25">
    <source>
        <dbReference type="PROSITE" id="PS50011"/>
    </source>
</evidence>
<evidence type="ECO:0000256" key="22">
    <source>
        <dbReference type="PROSITE-ProRule" id="PRU10141"/>
    </source>
</evidence>
<evidence type="ECO:0000256" key="10">
    <source>
        <dbReference type="ARBA" id="ARBA00022692"/>
    </source>
</evidence>
<dbReference type="Pfam" id="PF23598">
    <property type="entry name" value="LRR_14"/>
    <property type="match status" value="1"/>
</dbReference>
<keyword evidence="12" id="KW-0677">Repeat</keyword>
<dbReference type="FunFam" id="3.80.10.10:FF:000095">
    <property type="entry name" value="LRR receptor-like serine/threonine-protein kinase GSO1"/>
    <property type="match status" value="1"/>
</dbReference>
<feature type="transmembrane region" description="Helical" evidence="24">
    <location>
        <begin position="675"/>
        <end position="697"/>
    </location>
</feature>
<dbReference type="PANTHER" id="PTHR27008">
    <property type="entry name" value="OS04G0122200 PROTEIN"/>
    <property type="match status" value="1"/>
</dbReference>
<dbReference type="SUPFAM" id="SSF56112">
    <property type="entry name" value="Protein kinase-like (PK-like)"/>
    <property type="match status" value="1"/>
</dbReference>
<keyword evidence="10 24" id="KW-0812">Transmembrane</keyword>
<gene>
    <name evidence="26" type="ORF">Sjap_001886</name>
</gene>
<comment type="similarity">
    <text evidence="3">Belongs to the protein kinase superfamily. Ser/Thr protein kinase family.</text>
</comment>
<dbReference type="InterPro" id="IPR000719">
    <property type="entry name" value="Prot_kinase_dom"/>
</dbReference>
<evidence type="ECO:0000256" key="9">
    <source>
        <dbReference type="ARBA" id="ARBA00022679"/>
    </source>
</evidence>
<dbReference type="InterPro" id="IPR011009">
    <property type="entry name" value="Kinase-like_dom_sf"/>
</dbReference>
<comment type="caution">
    <text evidence="26">The sequence shown here is derived from an EMBL/GenBank/DDBJ whole genome shotgun (WGS) entry which is preliminary data.</text>
</comment>
<evidence type="ECO:0000256" key="16">
    <source>
        <dbReference type="ARBA" id="ARBA00022989"/>
    </source>
</evidence>
<dbReference type="Pfam" id="PF08263">
    <property type="entry name" value="LRRNT_2"/>
    <property type="match status" value="1"/>
</dbReference>
<organism evidence="26 27">
    <name type="scientific">Stephania japonica</name>
    <dbReference type="NCBI Taxonomy" id="461633"/>
    <lineage>
        <taxon>Eukaryota</taxon>
        <taxon>Viridiplantae</taxon>
        <taxon>Streptophyta</taxon>
        <taxon>Embryophyta</taxon>
        <taxon>Tracheophyta</taxon>
        <taxon>Spermatophyta</taxon>
        <taxon>Magnoliopsida</taxon>
        <taxon>Ranunculales</taxon>
        <taxon>Menispermaceae</taxon>
        <taxon>Menispermoideae</taxon>
        <taxon>Cissampelideae</taxon>
        <taxon>Stephania</taxon>
    </lineage>
</organism>
<comment type="catalytic activity">
    <reaction evidence="21">
        <text>L-seryl-[protein] + ATP = O-phospho-L-seryl-[protein] + ADP + H(+)</text>
        <dbReference type="Rhea" id="RHEA:17989"/>
        <dbReference type="Rhea" id="RHEA-COMP:9863"/>
        <dbReference type="Rhea" id="RHEA-COMP:11604"/>
        <dbReference type="ChEBI" id="CHEBI:15378"/>
        <dbReference type="ChEBI" id="CHEBI:29999"/>
        <dbReference type="ChEBI" id="CHEBI:30616"/>
        <dbReference type="ChEBI" id="CHEBI:83421"/>
        <dbReference type="ChEBI" id="CHEBI:456216"/>
        <dbReference type="EC" id="2.7.11.1"/>
    </reaction>
</comment>
<comment type="subcellular location">
    <subcellularLocation>
        <location evidence="1">Cell membrane</location>
        <topology evidence="1">Single-pass membrane protein</topology>
    </subcellularLocation>
    <subcellularLocation>
        <location evidence="2">Membrane</location>
        <topology evidence="2">Single-pass type I membrane protein</topology>
    </subcellularLocation>
</comment>
<keyword evidence="11" id="KW-0732">Signal</keyword>
<evidence type="ECO:0000256" key="15">
    <source>
        <dbReference type="ARBA" id="ARBA00022840"/>
    </source>
</evidence>
<dbReference type="InterPro" id="IPR001611">
    <property type="entry name" value="Leu-rich_rpt"/>
</dbReference>